<dbReference type="GO" id="GO:0003700">
    <property type="term" value="F:DNA-binding transcription factor activity"/>
    <property type="evidence" value="ECO:0007669"/>
    <property type="project" value="InterPro"/>
</dbReference>
<dbReference type="PRINTS" id="PR00039">
    <property type="entry name" value="HTHLYSR"/>
</dbReference>
<comment type="caution">
    <text evidence="7">The sequence shown here is derived from an EMBL/GenBank/DDBJ whole genome shotgun (WGS) entry which is preliminary data.</text>
</comment>
<dbReference type="SUPFAM" id="SSF53850">
    <property type="entry name" value="Periplasmic binding protein-like II"/>
    <property type="match status" value="1"/>
</dbReference>
<dbReference type="PROSITE" id="PS50931">
    <property type="entry name" value="HTH_LYSR"/>
    <property type="match status" value="1"/>
</dbReference>
<evidence type="ECO:0000256" key="5">
    <source>
        <dbReference type="SAM" id="MobiDB-lite"/>
    </source>
</evidence>
<evidence type="ECO:0000256" key="2">
    <source>
        <dbReference type="ARBA" id="ARBA00023015"/>
    </source>
</evidence>
<evidence type="ECO:0000313" key="10">
    <source>
        <dbReference type="Proteomes" id="UP000292039"/>
    </source>
</evidence>
<dbReference type="InterPro" id="IPR036388">
    <property type="entry name" value="WH-like_DNA-bd_sf"/>
</dbReference>
<dbReference type="EMBL" id="SGWZ01000004">
    <property type="protein sequence ID" value="RZS67340.1"/>
    <property type="molecule type" value="Genomic_DNA"/>
</dbReference>
<reference evidence="7 9" key="1">
    <citation type="submission" date="2015-04" db="EMBL/GenBank/DDBJ databases">
        <title>Genome sequence of Kerstersia gyiorum CG1.</title>
        <authorList>
            <person name="Greninger A.L."/>
            <person name="Kozyreva V."/>
            <person name="Chaturvedi V."/>
        </authorList>
    </citation>
    <scope>NUCLEOTIDE SEQUENCE [LARGE SCALE GENOMIC DNA]</scope>
    <source>
        <strain evidence="7 9">CG1</strain>
    </source>
</reference>
<evidence type="ECO:0000259" key="6">
    <source>
        <dbReference type="PROSITE" id="PS50931"/>
    </source>
</evidence>
<dbReference type="STRING" id="206506.AAV32_09370"/>
<dbReference type="InterPro" id="IPR005119">
    <property type="entry name" value="LysR_subst-bd"/>
</dbReference>
<dbReference type="PANTHER" id="PTHR30346:SF0">
    <property type="entry name" value="HCA OPERON TRANSCRIPTIONAL ACTIVATOR HCAR"/>
    <property type="match status" value="1"/>
</dbReference>
<dbReference type="Gene3D" id="3.40.190.10">
    <property type="entry name" value="Periplasmic binding protein-like II"/>
    <property type="match status" value="2"/>
</dbReference>
<dbReference type="Pfam" id="PF00126">
    <property type="entry name" value="HTH_1"/>
    <property type="match status" value="1"/>
</dbReference>
<feature type="region of interest" description="Disordered" evidence="5">
    <location>
        <begin position="292"/>
        <end position="314"/>
    </location>
</feature>
<feature type="compositionally biased region" description="Polar residues" evidence="5">
    <location>
        <begin position="304"/>
        <end position="314"/>
    </location>
</feature>
<keyword evidence="4" id="KW-0804">Transcription</keyword>
<evidence type="ECO:0000313" key="7">
    <source>
        <dbReference type="EMBL" id="KKO71780.1"/>
    </source>
</evidence>
<dbReference type="GO" id="GO:0032993">
    <property type="term" value="C:protein-DNA complex"/>
    <property type="evidence" value="ECO:0007669"/>
    <property type="project" value="TreeGrafter"/>
</dbReference>
<dbReference type="Pfam" id="PF03466">
    <property type="entry name" value="LysR_substrate"/>
    <property type="match status" value="1"/>
</dbReference>
<evidence type="ECO:0000313" key="9">
    <source>
        <dbReference type="Proteomes" id="UP000078084"/>
    </source>
</evidence>
<dbReference type="Proteomes" id="UP000292039">
    <property type="component" value="Unassembled WGS sequence"/>
</dbReference>
<evidence type="ECO:0000256" key="3">
    <source>
        <dbReference type="ARBA" id="ARBA00023125"/>
    </source>
</evidence>
<sequence length="314" mass="35238">MELRHLRYFIAVAEELSFTRAAQRLHTSQPSLSQQIIHLEEEIGFPLLERTKRRVELTEVGKVFLTEARQALMQVDNAVTRARRAGRHTEQTLKICFVPSAEIRIFPSILPELRMHYPTLNISLHSLINDEQEPALLRGDIDVAFLRPPLQSSELVTHLVYTEPLQVFLPASHPLSAMRRITPQMLDGEPRIASDPAFTRPLYDLVETFLERHGVRSPIVQQASNILLNVNLVGAGIGYALLPAYAATMAGHSVCVRQFENNAPEIDLIMAYRANNPSPLLPTLRQLVCPDNGNDRFHIPPQGSAGTTERTPQA</sequence>
<dbReference type="GO" id="GO:0003677">
    <property type="term" value="F:DNA binding"/>
    <property type="evidence" value="ECO:0007669"/>
    <property type="project" value="UniProtKB-KW"/>
</dbReference>
<protein>
    <submittedName>
        <fullName evidence="8">LysR family hca operon transcriptional activator</fullName>
    </submittedName>
    <submittedName>
        <fullName evidence="7">RpiR family transcriptional regulator</fullName>
    </submittedName>
</protein>
<dbReference type="EMBL" id="LBNE01000005">
    <property type="protein sequence ID" value="KKO71780.1"/>
    <property type="molecule type" value="Genomic_DNA"/>
</dbReference>
<gene>
    <name evidence="7" type="ORF">AAV32_09370</name>
    <name evidence="8" type="ORF">EV679_2558</name>
</gene>
<dbReference type="OrthoDB" id="9157176at2"/>
<dbReference type="PANTHER" id="PTHR30346">
    <property type="entry name" value="TRANSCRIPTIONAL DUAL REGULATOR HCAR-RELATED"/>
    <property type="match status" value="1"/>
</dbReference>
<feature type="domain" description="HTH lysR-type" evidence="6">
    <location>
        <begin position="1"/>
        <end position="58"/>
    </location>
</feature>
<comment type="similarity">
    <text evidence="1">Belongs to the LysR transcriptional regulatory family.</text>
</comment>
<dbReference type="RefSeq" id="WP_068370711.1">
    <property type="nucleotide sequence ID" value="NZ_CBCSEB010000008.1"/>
</dbReference>
<evidence type="ECO:0000313" key="8">
    <source>
        <dbReference type="EMBL" id="RZS67340.1"/>
    </source>
</evidence>
<dbReference type="SUPFAM" id="SSF46785">
    <property type="entry name" value="Winged helix' DNA-binding domain"/>
    <property type="match status" value="1"/>
</dbReference>
<dbReference type="PATRIC" id="fig|206506.3.peg.2007"/>
<keyword evidence="2" id="KW-0805">Transcription regulation</keyword>
<accession>A0A171KSB3</accession>
<evidence type="ECO:0000256" key="4">
    <source>
        <dbReference type="ARBA" id="ARBA00023163"/>
    </source>
</evidence>
<dbReference type="AlphaFoldDB" id="A0A171KSB3"/>
<keyword evidence="9" id="KW-1185">Reference proteome</keyword>
<dbReference type="FunFam" id="1.10.10.10:FF:000001">
    <property type="entry name" value="LysR family transcriptional regulator"/>
    <property type="match status" value="1"/>
</dbReference>
<dbReference type="Gene3D" id="1.10.10.10">
    <property type="entry name" value="Winged helix-like DNA-binding domain superfamily/Winged helix DNA-binding domain"/>
    <property type="match status" value="1"/>
</dbReference>
<organism evidence="7 9">
    <name type="scientific">Kerstersia gyiorum</name>
    <dbReference type="NCBI Taxonomy" id="206506"/>
    <lineage>
        <taxon>Bacteria</taxon>
        <taxon>Pseudomonadati</taxon>
        <taxon>Pseudomonadota</taxon>
        <taxon>Betaproteobacteria</taxon>
        <taxon>Burkholderiales</taxon>
        <taxon>Alcaligenaceae</taxon>
        <taxon>Kerstersia</taxon>
    </lineage>
</organism>
<name>A0A171KSB3_9BURK</name>
<evidence type="ECO:0000256" key="1">
    <source>
        <dbReference type="ARBA" id="ARBA00009437"/>
    </source>
</evidence>
<proteinExistence type="inferred from homology"/>
<reference evidence="8 10" key="2">
    <citation type="submission" date="2019-02" db="EMBL/GenBank/DDBJ databases">
        <title>Genomic Encyclopedia of Type Strains, Phase IV (KMG-IV): sequencing the most valuable type-strain genomes for metagenomic binning, comparative biology and taxonomic classification.</title>
        <authorList>
            <person name="Goeker M."/>
        </authorList>
    </citation>
    <scope>NUCLEOTIDE SEQUENCE [LARGE SCALE GENOMIC DNA]</scope>
    <source>
        <strain evidence="8 10">DSM 16618</strain>
    </source>
</reference>
<keyword evidence="3" id="KW-0238">DNA-binding</keyword>
<dbReference type="Proteomes" id="UP000078084">
    <property type="component" value="Unassembled WGS sequence"/>
</dbReference>
<dbReference type="InterPro" id="IPR000847">
    <property type="entry name" value="LysR_HTH_N"/>
</dbReference>
<dbReference type="InterPro" id="IPR036390">
    <property type="entry name" value="WH_DNA-bd_sf"/>
</dbReference>